<evidence type="ECO:0000313" key="1">
    <source>
        <dbReference type="EMBL" id="MWG33143.1"/>
    </source>
</evidence>
<name>A0A6B0GK19_9EURY</name>
<dbReference type="EMBL" id="WSZK01000004">
    <property type="protein sequence ID" value="MWG33143.1"/>
    <property type="molecule type" value="Genomic_DNA"/>
</dbReference>
<accession>A0A6B0GK19</accession>
<dbReference type="Proteomes" id="UP000451471">
    <property type="component" value="Unassembled WGS sequence"/>
</dbReference>
<dbReference type="RefSeq" id="WP_158202877.1">
    <property type="nucleotide sequence ID" value="NZ_WSZK01000004.1"/>
</dbReference>
<reference evidence="1 2" key="1">
    <citation type="submission" date="2019-12" db="EMBL/GenBank/DDBJ databases">
        <title>Halocatena pleomorpha gen. nov. sp. nov., an extremely halophilic archaeon of family Halobacteriaceae isolated from saltpan soil.</title>
        <authorList>
            <person name="Pal Y."/>
            <person name="Verma A."/>
            <person name="Krishnamurthi S."/>
            <person name="Kumar P."/>
        </authorList>
    </citation>
    <scope>NUCLEOTIDE SEQUENCE [LARGE SCALE GENOMIC DNA]</scope>
    <source>
        <strain evidence="1 2">JCM 16495</strain>
    </source>
</reference>
<protein>
    <submittedName>
        <fullName evidence="1">Uncharacterized protein</fullName>
    </submittedName>
</protein>
<comment type="caution">
    <text evidence="1">The sequence shown here is derived from an EMBL/GenBank/DDBJ whole genome shotgun (WGS) entry which is preliminary data.</text>
</comment>
<evidence type="ECO:0000313" key="2">
    <source>
        <dbReference type="Proteomes" id="UP000451471"/>
    </source>
</evidence>
<proteinExistence type="predicted"/>
<sequence length="1282" mass="140214">MTNSSGSGTSILSYDLSTSQNLGTWQGVEEDGGRLGDAATRAEQDILASNDWLTDSEQVRIIYDEQADEFSATLTEQGQAAIADRERETLERRLASKSGRLDIAYQSLNAQYSDVDSTSIRYGDDGEIVAEATLGSGDTVTESYYFGEEFSAEDYAITEEDGRLNVEFTDTGLEDAMRQQVRATTGLADEQFELTQGEDGRYSAQFSTSEQERRRQTATILADAAQVNMEQRRNAAQSDEIDAALDRAANPGKVRVVEDPFDVYGTGTDVLNAAEDGRLEEQTERWVDPKDTMRERVEASTGLNAEDFRVDGATELVKTRTGDLDGRTTYDVALTDSGVATVSQRTKREVAAETPGFDPSEVLVDYEGGAWDVSFAQEGQQAYQEANQRPERFGDDGGRVAFVPGGEDFLDGLSRDYQGFARDAGELTSTISPVGMLERRTTGTNFVGNFAAGTTEGALAIANVPATVRGLDEFGELAAWYGGRELAGEGKDARKKVSATAEMAAVSAWDSVTANPSKGAGQLVGSLVGSYGAIAGASRVSSTAGRSAAWAIQPGEELLSTGATRLFPSVAAKFPGGRIDNEEIIIREGKRAYRGAKQRVGEFRADQDFSVRDRLPGRDDGSGFDASDWVTVERDADAGLVKLSPALKYDTKKALAGTNRRLDDARLGIDNAKTRLTPTQAGLDATARSLGRRSARSRQNRQDWFEQARDSTRDRALRTAVDTQTMAWKGREALAATPDRLRGLATTGTARTQRAWWDAEIALGDLADSSTPTARGLAMDGALRAQAGRWATEDIVGSLPGRTRSAAGSAALRAQSSKWDIEEWAGSLPGRGRDAGLSAAVRGQTAKWNTEDWMAGLGPRARENARQRLPAPLQSQANLNDAAWRAGYRFEQDRQSSRLDDVRNDLGIDLGIARGRLADTYDTRRRRASDRLFRTKERVKRPLQDFRSGRADVGLSAARLRGQFDAATDSLSDWDTDLPIDAALARGQLSAGLDARRTSFDESVRSGLVNAQTKWWNAKSLPSEFTIQVGSNRLYGNVPDRRDYSLDADAVDLEVDGWSDTEKAWMRMGLTEDIDDLTGPSTGRIESGFTPARSGDQMTLLRMGDEVNPNRLAELELDNRSRDAFDLADIAGRAEVAGFAEETSTFDPAAIVADVAGEQRVDMRDIVGDQEALVETAIESKVDTEFESLIESEWASEWESEWESEFATEWESAFEVERAMEWESEFEMEMELEFETELESESEMFARGRQQSLDDLLGSGPSSEWSKRFTNDVASLREVFGR</sequence>
<gene>
    <name evidence="1" type="ORF">GQS65_01335</name>
</gene>
<organism evidence="1 2">
    <name type="scientific">Halomarina oriensis</name>
    <dbReference type="NCBI Taxonomy" id="671145"/>
    <lineage>
        <taxon>Archaea</taxon>
        <taxon>Methanobacteriati</taxon>
        <taxon>Methanobacteriota</taxon>
        <taxon>Stenosarchaea group</taxon>
        <taxon>Halobacteria</taxon>
        <taxon>Halobacteriales</taxon>
        <taxon>Natronomonadaceae</taxon>
        <taxon>Halomarina</taxon>
    </lineage>
</organism>
<dbReference type="OrthoDB" id="308493at2157"/>
<keyword evidence="2" id="KW-1185">Reference proteome</keyword>